<reference evidence="2 3" key="1">
    <citation type="submission" date="2016-01" db="EMBL/GenBank/DDBJ databases">
        <title>Draft genome of the antarctic isolate Shewanella frigidimarina Ag06-30.</title>
        <authorList>
            <person name="Parmeciano Di Noto G."/>
            <person name="Vazquez S."/>
            <person name="Mac Cormack W."/>
            <person name="Iriarte A."/>
            <person name="Quiroga C."/>
        </authorList>
    </citation>
    <scope>NUCLEOTIDE SEQUENCE [LARGE SCALE GENOMIC DNA]</scope>
    <source>
        <strain evidence="2 3">Ag06-30</strain>
    </source>
</reference>
<dbReference type="Proteomes" id="UP000055702">
    <property type="component" value="Unassembled WGS sequence"/>
</dbReference>
<feature type="transmembrane region" description="Helical" evidence="1">
    <location>
        <begin position="34"/>
        <end position="54"/>
    </location>
</feature>
<feature type="transmembrane region" description="Helical" evidence="1">
    <location>
        <begin position="60"/>
        <end position="79"/>
    </location>
</feature>
<keyword evidence="1" id="KW-0812">Transmembrane</keyword>
<comment type="caution">
    <text evidence="2">The sequence shown here is derived from an EMBL/GenBank/DDBJ whole genome shotgun (WGS) entry which is preliminary data.</text>
</comment>
<name>A0A125BEL5_SHEFR</name>
<keyword evidence="1" id="KW-1133">Transmembrane helix</keyword>
<evidence type="ECO:0000313" key="2">
    <source>
        <dbReference type="EMBL" id="KVX02183.1"/>
    </source>
</evidence>
<gene>
    <name evidence="2" type="ORF">AWJ07_15315</name>
</gene>
<organism evidence="2">
    <name type="scientific">Shewanella frigidimarina</name>
    <dbReference type="NCBI Taxonomy" id="56812"/>
    <lineage>
        <taxon>Bacteria</taxon>
        <taxon>Pseudomonadati</taxon>
        <taxon>Pseudomonadota</taxon>
        <taxon>Gammaproteobacteria</taxon>
        <taxon>Alteromonadales</taxon>
        <taxon>Shewanellaceae</taxon>
        <taxon>Shewanella</taxon>
    </lineage>
</organism>
<keyword evidence="1" id="KW-0472">Membrane</keyword>
<dbReference type="EMBL" id="LRDC01000016">
    <property type="protein sequence ID" value="KVX02183.1"/>
    <property type="molecule type" value="Genomic_DNA"/>
</dbReference>
<sequence>MWSLLALLLTVIGAMLIYLTNKNQQFLQKPLVKAWRFGALIYGLLALLIWLKLYTISAAVFIWLFTIIILLICIPLLSINKYLVKPKRND</sequence>
<accession>A0A125BEL5</accession>
<evidence type="ECO:0000313" key="3">
    <source>
        <dbReference type="Proteomes" id="UP000055702"/>
    </source>
</evidence>
<evidence type="ECO:0000256" key="1">
    <source>
        <dbReference type="SAM" id="Phobius"/>
    </source>
</evidence>
<evidence type="ECO:0008006" key="4">
    <source>
        <dbReference type="Google" id="ProtNLM"/>
    </source>
</evidence>
<dbReference type="AlphaFoldDB" id="A0A125BEL5"/>
<proteinExistence type="predicted"/>
<feature type="transmembrane region" description="Helical" evidence="1">
    <location>
        <begin position="6"/>
        <end position="22"/>
    </location>
</feature>
<protein>
    <recommendedName>
        <fullName evidence="4">DUF3325 domain-containing protein</fullName>
    </recommendedName>
</protein>